<organism evidence="1 2">
    <name type="scientific">Penicillium egyptiacum</name>
    <dbReference type="NCBI Taxonomy" id="1303716"/>
    <lineage>
        <taxon>Eukaryota</taxon>
        <taxon>Fungi</taxon>
        <taxon>Dikarya</taxon>
        <taxon>Ascomycota</taxon>
        <taxon>Pezizomycotina</taxon>
        <taxon>Eurotiomycetes</taxon>
        <taxon>Eurotiomycetidae</taxon>
        <taxon>Eurotiales</taxon>
        <taxon>Aspergillaceae</taxon>
        <taxon>Penicillium</taxon>
    </lineage>
</organism>
<dbReference type="OrthoDB" id="4326688at2759"/>
<dbReference type="Proteomes" id="UP001154252">
    <property type="component" value="Unassembled WGS sequence"/>
</dbReference>
<gene>
    <name evidence="1" type="ORF">PEGY_LOCUS2595</name>
</gene>
<evidence type="ECO:0000313" key="1">
    <source>
        <dbReference type="EMBL" id="CAG8890964.1"/>
    </source>
</evidence>
<dbReference type="EMBL" id="CAJVRC010000843">
    <property type="protein sequence ID" value="CAG8890964.1"/>
    <property type="molecule type" value="Genomic_DNA"/>
</dbReference>
<protein>
    <submittedName>
        <fullName evidence="1">Uncharacterized protein</fullName>
    </submittedName>
</protein>
<keyword evidence="2" id="KW-1185">Reference proteome</keyword>
<accession>A0A9W4K553</accession>
<name>A0A9W4K553_9EURO</name>
<dbReference type="AlphaFoldDB" id="A0A9W4K553"/>
<comment type="caution">
    <text evidence="1">The sequence shown here is derived from an EMBL/GenBank/DDBJ whole genome shotgun (WGS) entry which is preliminary data.</text>
</comment>
<sequence>MQDASLPHVALANDLLEHGDALRLPDFPQGNYETFKPPKAWGHRDVPVTDPADIPKGWTSCDLDIAEDDVDGMIERCHWRINEGIMPDIWERKLKMYQNMKQRQTEMINSEPAGVSWEVIQRLDSLERIKKDFDEFGNDNGNTPNVIAIMAAYRSGDLVWSDDPGSVTYWAHGKMVAGPKKMDMEEFLDISRERGPHGIWVEGVTVSIRNPNTWSKNTSEPTVQIPVLEDTGAAAMKICLSDQEYLERLSGAPLPVTSTTDMSTAAGLMRVNNVVLQVNIFNNDEPMLPRWINVRACVGRDPPDAPSTRLSGVWLHHMLYCLSMPNNTNTMYMGTDLQELLANVPLCNPAYAIPPPVDPMI</sequence>
<proteinExistence type="predicted"/>
<evidence type="ECO:0000313" key="2">
    <source>
        <dbReference type="Proteomes" id="UP001154252"/>
    </source>
</evidence>
<reference evidence="1" key="1">
    <citation type="submission" date="2021-07" db="EMBL/GenBank/DDBJ databases">
        <authorList>
            <person name="Branca A.L. A."/>
        </authorList>
    </citation>
    <scope>NUCLEOTIDE SEQUENCE</scope>
</reference>